<evidence type="ECO:0000256" key="8">
    <source>
        <dbReference type="ARBA" id="ARBA00023136"/>
    </source>
</evidence>
<evidence type="ECO:0000256" key="4">
    <source>
        <dbReference type="ARBA" id="ARBA00022692"/>
    </source>
</evidence>
<dbReference type="NCBIfam" id="TIGR00916">
    <property type="entry name" value="2A0604s01"/>
    <property type="match status" value="1"/>
</dbReference>
<gene>
    <name evidence="10 12" type="primary">secF</name>
    <name evidence="12" type="ORF">J1N51_06760</name>
</gene>
<proteinExistence type="inferred from homology"/>
<evidence type="ECO:0000256" key="9">
    <source>
        <dbReference type="ARBA" id="ARBA00060763"/>
    </source>
</evidence>
<dbReference type="FunFam" id="1.20.1640.10:FF:000006">
    <property type="entry name" value="Protein-export membrane protein SecF"/>
    <property type="match status" value="1"/>
</dbReference>
<dbReference type="EMBL" id="CP072110">
    <property type="protein sequence ID" value="QTH65131.1"/>
    <property type="molecule type" value="Genomic_DNA"/>
</dbReference>
<comment type="subunit">
    <text evidence="10">Forms a complex with SecD. Part of the essential Sec protein translocation apparatus which comprises SecA, SecYEG and auxiliary proteins SecDF-YajC and YidC.</text>
</comment>
<evidence type="ECO:0000256" key="10">
    <source>
        <dbReference type="HAMAP-Rule" id="MF_01464"/>
    </source>
</evidence>
<feature type="transmembrane region" description="Helical" evidence="10">
    <location>
        <begin position="18"/>
        <end position="36"/>
    </location>
</feature>
<keyword evidence="5 10" id="KW-0653">Protein transport</keyword>
<dbReference type="GO" id="GO:0006605">
    <property type="term" value="P:protein targeting"/>
    <property type="evidence" value="ECO:0007669"/>
    <property type="project" value="UniProtKB-UniRule"/>
</dbReference>
<keyword evidence="8 10" id="KW-0472">Membrane</keyword>
<sequence length="323" mass="34881">MQLLNLEKTINFMSIRRFTGAISILLIIASLASFAIKGMNWGLDFTGGSLIEVSFDKSADLKQIRGVLAEEGFGDATVQNFGSSKDVLIRLAPRKRADDESNGEKITAAMIGDSIMSALQEMDSSATKRRIEFVGPSVGDELREQGGLAMLTALICILIYVALRFEWRFALGSVSALAHDVIITLGLFSALGIEFDLTVLAAILAVIGYSLNDTIVVSDRIRENFRKMRDGGPEEIINESLTQTLNRTMVTSITTILVLIALLVMGGALIKGFATALLFGVVIGTYSSIYVASSIALSLGISKEDLMPTVVEKEGEDQDQLMP</sequence>
<dbReference type="RefSeq" id="WP_208833166.1">
    <property type="nucleotide sequence ID" value="NZ_CP072110.1"/>
</dbReference>
<feature type="transmembrane region" description="Helical" evidence="10">
    <location>
        <begin position="146"/>
        <end position="163"/>
    </location>
</feature>
<keyword evidence="6 10" id="KW-1133">Transmembrane helix</keyword>
<name>A0A975HJB2_9GAMM</name>
<dbReference type="PANTHER" id="PTHR30081:SF8">
    <property type="entry name" value="PROTEIN TRANSLOCASE SUBUNIT SECF"/>
    <property type="match status" value="1"/>
</dbReference>
<dbReference type="InterPro" id="IPR022813">
    <property type="entry name" value="SecD/SecF_arch_bac"/>
</dbReference>
<dbReference type="InterPro" id="IPR005665">
    <property type="entry name" value="SecF_bac"/>
</dbReference>
<evidence type="ECO:0000256" key="1">
    <source>
        <dbReference type="ARBA" id="ARBA00004651"/>
    </source>
</evidence>
<comment type="caution">
    <text evidence="10">Lacks conserved residue(s) required for the propagation of feature annotation.</text>
</comment>
<dbReference type="InterPro" id="IPR022646">
    <property type="entry name" value="SecD/SecF_CS"/>
</dbReference>
<comment type="function">
    <text evidence="10">Part of the Sec protein translocase complex. Interacts with the SecYEG preprotein conducting channel. SecDF uses the proton motive force (PMF) to complete protein translocation after the ATP-dependent function of SecA.</text>
</comment>
<dbReference type="HAMAP" id="MF_01464_B">
    <property type="entry name" value="SecF_B"/>
    <property type="match status" value="1"/>
</dbReference>
<keyword evidence="7 10" id="KW-0811">Translocation</keyword>
<reference evidence="12" key="1">
    <citation type="submission" date="2021-03" db="EMBL/GenBank/DDBJ databases">
        <title>Description of Psychrosphaera ytuae sp. nov. isolated from deep sea sediment of South China Sea.</title>
        <authorList>
            <person name="Zhang J."/>
            <person name="Xu X.-D."/>
        </authorList>
    </citation>
    <scope>NUCLEOTIDE SEQUENCE</scope>
    <source>
        <strain evidence="12">MTZ26</strain>
    </source>
</reference>
<keyword evidence="4 10" id="KW-0812">Transmembrane</keyword>
<protein>
    <recommendedName>
        <fullName evidence="10">Protein-export membrane protein SecF</fullName>
    </recommendedName>
</protein>
<dbReference type="Proteomes" id="UP000682739">
    <property type="component" value="Chromosome"/>
</dbReference>
<evidence type="ECO:0000256" key="6">
    <source>
        <dbReference type="ARBA" id="ARBA00022989"/>
    </source>
</evidence>
<dbReference type="InterPro" id="IPR055344">
    <property type="entry name" value="SecD_SecF_C_bact"/>
</dbReference>
<dbReference type="SUPFAM" id="SSF82866">
    <property type="entry name" value="Multidrug efflux transporter AcrB transmembrane domain"/>
    <property type="match status" value="1"/>
</dbReference>
<dbReference type="Pfam" id="PF07549">
    <property type="entry name" value="Sec_GG"/>
    <property type="match status" value="1"/>
</dbReference>
<dbReference type="Gene3D" id="1.20.1640.10">
    <property type="entry name" value="Multidrug efflux transporter AcrB transmembrane domain"/>
    <property type="match status" value="1"/>
</dbReference>
<dbReference type="PANTHER" id="PTHR30081">
    <property type="entry name" value="PROTEIN-EXPORT MEMBRANE PROTEIN SEC"/>
    <property type="match status" value="1"/>
</dbReference>
<dbReference type="Pfam" id="PF02355">
    <property type="entry name" value="SecD_SecF_C"/>
    <property type="match status" value="1"/>
</dbReference>
<evidence type="ECO:0000256" key="5">
    <source>
        <dbReference type="ARBA" id="ARBA00022927"/>
    </source>
</evidence>
<keyword evidence="3 10" id="KW-1003">Cell membrane</keyword>
<comment type="similarity">
    <text evidence="9 10">Belongs to the SecD/SecF family. SecF subfamily.</text>
</comment>
<dbReference type="PRINTS" id="PR01755">
    <property type="entry name" value="SECFTRNLCASE"/>
</dbReference>
<accession>A0A975HJB2</accession>
<keyword evidence="2 10" id="KW-0813">Transport</keyword>
<feature type="transmembrane region" description="Helical" evidence="10">
    <location>
        <begin position="249"/>
        <end position="270"/>
    </location>
</feature>
<evidence type="ECO:0000256" key="3">
    <source>
        <dbReference type="ARBA" id="ARBA00022475"/>
    </source>
</evidence>
<feature type="transmembrane region" description="Helical" evidence="10">
    <location>
        <begin position="276"/>
        <end position="299"/>
    </location>
</feature>
<comment type="subcellular location">
    <subcellularLocation>
        <location evidence="1 10">Cell membrane</location>
        <topology evidence="1 10">Multi-pass membrane protein</topology>
    </subcellularLocation>
</comment>
<evidence type="ECO:0000256" key="7">
    <source>
        <dbReference type="ARBA" id="ARBA00023010"/>
    </source>
</evidence>
<dbReference type="GO" id="GO:0065002">
    <property type="term" value="P:intracellular protein transmembrane transport"/>
    <property type="evidence" value="ECO:0007669"/>
    <property type="project" value="UniProtKB-UniRule"/>
</dbReference>
<dbReference type="GO" id="GO:0005886">
    <property type="term" value="C:plasma membrane"/>
    <property type="evidence" value="ECO:0007669"/>
    <property type="project" value="UniProtKB-SubCell"/>
</dbReference>
<evidence type="ECO:0000256" key="2">
    <source>
        <dbReference type="ARBA" id="ARBA00022448"/>
    </source>
</evidence>
<feature type="domain" description="Protein export membrane protein SecD/SecF C-terminal" evidence="11">
    <location>
        <begin position="117"/>
        <end position="299"/>
    </location>
</feature>
<dbReference type="InterPro" id="IPR022645">
    <property type="entry name" value="SecD/SecF_bac"/>
</dbReference>
<keyword evidence="13" id="KW-1185">Reference proteome</keyword>
<dbReference type="InterPro" id="IPR048634">
    <property type="entry name" value="SecD_SecF_C"/>
</dbReference>
<dbReference type="KEGG" id="psym:J1N51_06760"/>
<evidence type="ECO:0000313" key="13">
    <source>
        <dbReference type="Proteomes" id="UP000682739"/>
    </source>
</evidence>
<dbReference type="AlphaFoldDB" id="A0A975HJB2"/>
<evidence type="ECO:0000259" key="11">
    <source>
        <dbReference type="Pfam" id="PF02355"/>
    </source>
</evidence>
<dbReference type="GO" id="GO:0015450">
    <property type="term" value="F:protein-transporting ATPase activity"/>
    <property type="evidence" value="ECO:0007669"/>
    <property type="project" value="InterPro"/>
</dbReference>
<evidence type="ECO:0000313" key="12">
    <source>
        <dbReference type="EMBL" id="QTH65131.1"/>
    </source>
</evidence>
<dbReference type="NCBIfam" id="TIGR00966">
    <property type="entry name" value="transloc_SecF"/>
    <property type="match status" value="1"/>
</dbReference>
<organism evidence="12 13">
    <name type="scientific">Psychrosphaera ytuae</name>
    <dbReference type="NCBI Taxonomy" id="2820710"/>
    <lineage>
        <taxon>Bacteria</taxon>
        <taxon>Pseudomonadati</taxon>
        <taxon>Pseudomonadota</taxon>
        <taxon>Gammaproteobacteria</taxon>
        <taxon>Alteromonadales</taxon>
        <taxon>Pseudoalteromonadaceae</taxon>
        <taxon>Psychrosphaera</taxon>
    </lineage>
</organism>
<dbReference type="GO" id="GO:0043952">
    <property type="term" value="P:protein transport by the Sec complex"/>
    <property type="evidence" value="ECO:0007669"/>
    <property type="project" value="UniProtKB-UniRule"/>
</dbReference>